<protein>
    <recommendedName>
        <fullName evidence="3">YgiT-type zinc finger domain-containing protein</fullName>
    </recommendedName>
</protein>
<comment type="caution">
    <text evidence="1">The sequence shown here is derived from an EMBL/GenBank/DDBJ whole genome shotgun (WGS) entry which is preliminary data.</text>
</comment>
<dbReference type="EMBL" id="JBHUME010000007">
    <property type="protein sequence ID" value="MFD2612880.1"/>
    <property type="molecule type" value="Genomic_DNA"/>
</dbReference>
<proteinExistence type="predicted"/>
<evidence type="ECO:0008006" key="3">
    <source>
        <dbReference type="Google" id="ProtNLM"/>
    </source>
</evidence>
<evidence type="ECO:0000313" key="1">
    <source>
        <dbReference type="EMBL" id="MFD2612880.1"/>
    </source>
</evidence>
<dbReference type="RefSeq" id="WP_377602719.1">
    <property type="nucleotide sequence ID" value="NZ_JBHUME010000007.1"/>
</dbReference>
<reference evidence="2" key="1">
    <citation type="journal article" date="2019" name="Int. J. Syst. Evol. Microbiol.">
        <title>The Global Catalogue of Microorganisms (GCM) 10K type strain sequencing project: providing services to taxonomists for standard genome sequencing and annotation.</title>
        <authorList>
            <consortium name="The Broad Institute Genomics Platform"/>
            <consortium name="The Broad Institute Genome Sequencing Center for Infectious Disease"/>
            <person name="Wu L."/>
            <person name="Ma J."/>
        </authorList>
    </citation>
    <scope>NUCLEOTIDE SEQUENCE [LARGE SCALE GENOMIC DNA]</scope>
    <source>
        <strain evidence="2">KCTC 3950</strain>
    </source>
</reference>
<keyword evidence="2" id="KW-1185">Reference proteome</keyword>
<dbReference type="Proteomes" id="UP001597541">
    <property type="component" value="Unassembled WGS sequence"/>
</dbReference>
<organism evidence="1 2">
    <name type="scientific">Paenibacillus gansuensis</name>
    <dbReference type="NCBI Taxonomy" id="306542"/>
    <lineage>
        <taxon>Bacteria</taxon>
        <taxon>Bacillati</taxon>
        <taxon>Bacillota</taxon>
        <taxon>Bacilli</taxon>
        <taxon>Bacillales</taxon>
        <taxon>Paenibacillaceae</taxon>
        <taxon>Paenibacillus</taxon>
    </lineage>
</organism>
<accession>A0ABW5PD57</accession>
<gene>
    <name evidence="1" type="ORF">ACFSUF_10655</name>
</gene>
<name>A0ABW5PD57_9BACL</name>
<evidence type="ECO:0000313" key="2">
    <source>
        <dbReference type="Proteomes" id="UP001597541"/>
    </source>
</evidence>
<sequence length="135" mass="15292">MHKPCTCGQKLAVKLRTVIYTGKVEIENVPIYSCDLCKHSEVLQDVKEDLKQLIAGLGGKPGKQTLRFNEMNELADIIYSVSEKETLQISVKRIIEERINQLLDLLLVAQSAGDEEWADEIRSRLSQISKHTVQK</sequence>